<name>A0ABV3K5S1_STRON</name>
<dbReference type="EMBL" id="JBFAUK010000033">
    <property type="protein sequence ID" value="MEV5510503.1"/>
    <property type="molecule type" value="Genomic_DNA"/>
</dbReference>
<proteinExistence type="predicted"/>
<dbReference type="Pfam" id="PF19054">
    <property type="entry name" value="DUF5753"/>
    <property type="match status" value="1"/>
</dbReference>
<accession>A0ABV3K5S1</accession>
<dbReference type="SUPFAM" id="SSF47413">
    <property type="entry name" value="lambda repressor-like DNA-binding domains"/>
    <property type="match status" value="1"/>
</dbReference>
<reference evidence="2 3" key="1">
    <citation type="submission" date="2024-06" db="EMBL/GenBank/DDBJ databases">
        <title>The Natural Products Discovery Center: Release of the First 8490 Sequenced Strains for Exploring Actinobacteria Biosynthetic Diversity.</title>
        <authorList>
            <person name="Kalkreuter E."/>
            <person name="Kautsar S.A."/>
            <person name="Yang D."/>
            <person name="Bader C.D."/>
            <person name="Teijaro C.N."/>
            <person name="Fluegel L."/>
            <person name="Davis C.M."/>
            <person name="Simpson J.R."/>
            <person name="Lauterbach L."/>
            <person name="Steele A.D."/>
            <person name="Gui C."/>
            <person name="Meng S."/>
            <person name="Li G."/>
            <person name="Viehrig K."/>
            <person name="Ye F."/>
            <person name="Su P."/>
            <person name="Kiefer A.F."/>
            <person name="Nichols A."/>
            <person name="Cepeda A.J."/>
            <person name="Yan W."/>
            <person name="Fan B."/>
            <person name="Jiang Y."/>
            <person name="Adhikari A."/>
            <person name="Zheng C.-J."/>
            <person name="Schuster L."/>
            <person name="Cowan T.M."/>
            <person name="Smanski M.J."/>
            <person name="Chevrette M.G."/>
            <person name="De Carvalho L.P.S."/>
            <person name="Shen B."/>
        </authorList>
    </citation>
    <scope>NUCLEOTIDE SEQUENCE [LARGE SCALE GENOMIC DNA]</scope>
    <source>
        <strain evidence="2 3">NPDC052347</strain>
    </source>
</reference>
<dbReference type="InterPro" id="IPR001387">
    <property type="entry name" value="Cro/C1-type_HTH"/>
</dbReference>
<feature type="domain" description="HTH cro/C1-type" evidence="1">
    <location>
        <begin position="18"/>
        <end position="72"/>
    </location>
</feature>
<evidence type="ECO:0000259" key="1">
    <source>
        <dbReference type="PROSITE" id="PS50943"/>
    </source>
</evidence>
<keyword evidence="3" id="KW-1185">Reference proteome</keyword>
<evidence type="ECO:0000313" key="2">
    <source>
        <dbReference type="EMBL" id="MEV5510503.1"/>
    </source>
</evidence>
<comment type="caution">
    <text evidence="2">The sequence shown here is derived from an EMBL/GenBank/DDBJ whole genome shotgun (WGS) entry which is preliminary data.</text>
</comment>
<dbReference type="CDD" id="cd00093">
    <property type="entry name" value="HTH_XRE"/>
    <property type="match status" value="1"/>
</dbReference>
<dbReference type="InterPro" id="IPR010982">
    <property type="entry name" value="Lambda_DNA-bd_dom_sf"/>
</dbReference>
<protein>
    <submittedName>
        <fullName evidence="2">Helix-turn-helix transcriptional regulator</fullName>
    </submittedName>
</protein>
<organism evidence="2 3">
    <name type="scientific">Streptomyces orinoci</name>
    <name type="common">Streptoverticillium orinoci</name>
    <dbReference type="NCBI Taxonomy" id="67339"/>
    <lineage>
        <taxon>Bacteria</taxon>
        <taxon>Bacillati</taxon>
        <taxon>Actinomycetota</taxon>
        <taxon>Actinomycetes</taxon>
        <taxon>Kitasatosporales</taxon>
        <taxon>Streptomycetaceae</taxon>
        <taxon>Streptomyces</taxon>
    </lineage>
</organism>
<dbReference type="Pfam" id="PF13560">
    <property type="entry name" value="HTH_31"/>
    <property type="match status" value="1"/>
</dbReference>
<dbReference type="SMART" id="SM00530">
    <property type="entry name" value="HTH_XRE"/>
    <property type="match status" value="1"/>
</dbReference>
<dbReference type="Proteomes" id="UP001552594">
    <property type="component" value="Unassembled WGS sequence"/>
</dbReference>
<gene>
    <name evidence="2" type="ORF">AB0L16_29445</name>
</gene>
<evidence type="ECO:0000313" key="3">
    <source>
        <dbReference type="Proteomes" id="UP001552594"/>
    </source>
</evidence>
<dbReference type="RefSeq" id="WP_109283888.1">
    <property type="nucleotide sequence ID" value="NZ_JBFAUK010000033.1"/>
</dbReference>
<dbReference type="Gene3D" id="1.10.260.40">
    <property type="entry name" value="lambda repressor-like DNA-binding domains"/>
    <property type="match status" value="1"/>
</dbReference>
<sequence>MPPRSAPTVRQRRLGAELRRLREAAGVTTQEAAALLGVDRTRIPNLESGRFGISSDRVRTLALKYGCADAALVEALANMAEDRGRHWWESYRGLLPPAFQDVAELEHHANAMRMFVMVHIPGLLQTAEHARAVFEKSLAGLSPREIELRVAHRMRRQEILTLREPAPPFTAIIHEAALRMQFGGVKVARRQLVHLLEMSERDTIILRVLAFASDGFAGPGQPIFYAHGPVPQLDTVQLDNYHGAVFVDSAADLAGYRRLLDETEMCSLLPGASRDLIHSIIRQL</sequence>
<dbReference type="PROSITE" id="PS50943">
    <property type="entry name" value="HTH_CROC1"/>
    <property type="match status" value="1"/>
</dbReference>
<dbReference type="InterPro" id="IPR043917">
    <property type="entry name" value="DUF5753"/>
</dbReference>